<reference evidence="3" key="1">
    <citation type="journal article" date="2007" name="Nature">
        <title>The grapevine genome sequence suggests ancestral hexaploidization in major angiosperm phyla.</title>
        <authorList>
            <consortium name="The French-Italian Public Consortium for Grapevine Genome Characterization."/>
            <person name="Jaillon O."/>
            <person name="Aury J.-M."/>
            <person name="Noel B."/>
            <person name="Policriti A."/>
            <person name="Clepet C."/>
            <person name="Casagrande A."/>
            <person name="Choisne N."/>
            <person name="Aubourg S."/>
            <person name="Vitulo N."/>
            <person name="Jubin C."/>
            <person name="Vezzi A."/>
            <person name="Legeai F."/>
            <person name="Hugueney P."/>
            <person name="Dasilva C."/>
            <person name="Horner D."/>
            <person name="Mica E."/>
            <person name="Jublot D."/>
            <person name="Poulain J."/>
            <person name="Bruyere C."/>
            <person name="Billault A."/>
            <person name="Segurens B."/>
            <person name="Gouyvenoux M."/>
            <person name="Ugarte E."/>
            <person name="Cattonaro F."/>
            <person name="Anthouard V."/>
            <person name="Vico V."/>
            <person name="Del Fabbro C."/>
            <person name="Alaux M."/>
            <person name="Di Gaspero G."/>
            <person name="Dumas V."/>
            <person name="Felice N."/>
            <person name="Paillard S."/>
            <person name="Juman I."/>
            <person name="Moroldo M."/>
            <person name="Scalabrin S."/>
            <person name="Canaguier A."/>
            <person name="Le Clainche I."/>
            <person name="Malacrida G."/>
            <person name="Durand E."/>
            <person name="Pesole G."/>
            <person name="Laucou V."/>
            <person name="Chatelet P."/>
            <person name="Merdinoglu D."/>
            <person name="Delledonne M."/>
            <person name="Pezzotti M."/>
            <person name="Lecharny A."/>
            <person name="Scarpelli C."/>
            <person name="Artiguenave F."/>
            <person name="Pe M.E."/>
            <person name="Valle G."/>
            <person name="Morgante M."/>
            <person name="Caboche M."/>
            <person name="Adam-Blondon A.-F."/>
            <person name="Weissenbach J."/>
            <person name="Quetier F."/>
            <person name="Wincker P."/>
        </authorList>
    </citation>
    <scope>NUCLEOTIDE SEQUENCE [LARGE SCALE GENOMIC DNA]</scope>
    <source>
        <strain evidence="3">cv. Pinot noir / PN40024</strain>
    </source>
</reference>
<dbReference type="InParanoid" id="D7TL99"/>
<protein>
    <submittedName>
        <fullName evidence="2">Uncharacterized protein</fullName>
    </submittedName>
</protein>
<accession>D7TL99</accession>
<evidence type="ECO:0000256" key="1">
    <source>
        <dbReference type="SAM" id="Phobius"/>
    </source>
</evidence>
<evidence type="ECO:0000313" key="3">
    <source>
        <dbReference type="Proteomes" id="UP000009183"/>
    </source>
</evidence>
<keyword evidence="1" id="KW-1133">Transmembrane helix</keyword>
<sequence length="99" mass="11306">MIIPQSLLLFHSLAYIMYSSNFFIYIVVVTIFYISNKLGLRVSKADFGPSIWGERFVSYTLADDIARGHKEQQAEDLKEEVRRGLMAAAGNPHTTFELF</sequence>
<organism evidence="2 3">
    <name type="scientific">Vitis vinifera</name>
    <name type="common">Grape</name>
    <dbReference type="NCBI Taxonomy" id="29760"/>
    <lineage>
        <taxon>Eukaryota</taxon>
        <taxon>Viridiplantae</taxon>
        <taxon>Streptophyta</taxon>
        <taxon>Embryophyta</taxon>
        <taxon>Tracheophyta</taxon>
        <taxon>Spermatophyta</taxon>
        <taxon>Magnoliopsida</taxon>
        <taxon>eudicotyledons</taxon>
        <taxon>Gunneridae</taxon>
        <taxon>Pentapetalae</taxon>
        <taxon>rosids</taxon>
        <taxon>Vitales</taxon>
        <taxon>Vitaceae</taxon>
        <taxon>Viteae</taxon>
        <taxon>Vitis</taxon>
    </lineage>
</organism>
<dbReference type="AlphaFoldDB" id="D7TL99"/>
<evidence type="ECO:0000313" key="2">
    <source>
        <dbReference type="EMBL" id="CBI31271.3"/>
    </source>
</evidence>
<gene>
    <name evidence="2" type="ordered locus">VIT_18s0001g04210</name>
</gene>
<keyword evidence="1" id="KW-0812">Transmembrane</keyword>
<keyword evidence="1" id="KW-0472">Membrane</keyword>
<dbReference type="Proteomes" id="UP000009183">
    <property type="component" value="Chromosome 18, unordered"/>
</dbReference>
<dbReference type="EMBL" id="FN595996">
    <property type="protein sequence ID" value="CBI31271.3"/>
    <property type="molecule type" value="Genomic_DNA"/>
</dbReference>
<keyword evidence="3" id="KW-1185">Reference proteome</keyword>
<dbReference type="HOGENOM" id="CLU_2324964_0_0_1"/>
<proteinExistence type="predicted"/>
<dbReference type="PaxDb" id="29760-VIT_18s0001g04210.t01"/>
<name>D7TL99_VITVI</name>
<dbReference type="Gene3D" id="1.10.600.10">
    <property type="entry name" value="Farnesyl Diphosphate Synthase"/>
    <property type="match status" value="1"/>
</dbReference>
<feature type="transmembrane region" description="Helical" evidence="1">
    <location>
        <begin position="12"/>
        <end position="34"/>
    </location>
</feature>
<dbReference type="InterPro" id="IPR008949">
    <property type="entry name" value="Isoprenoid_synthase_dom_sf"/>
</dbReference>